<dbReference type="Gene3D" id="1.10.10.1400">
    <property type="entry name" value="Terminase, small subunit, N-terminal DNA-binding domain, HTH motif"/>
    <property type="match status" value="1"/>
</dbReference>
<dbReference type="InterPro" id="IPR052404">
    <property type="entry name" value="SPP1-like_terminase"/>
</dbReference>
<dbReference type="Proteomes" id="UP001242480">
    <property type="component" value="Unassembled WGS sequence"/>
</dbReference>
<keyword evidence="2" id="KW-0231">Viral genome packaging</keyword>
<evidence type="ECO:0000313" key="3">
    <source>
        <dbReference type="EMBL" id="MDQ0475048.1"/>
    </source>
</evidence>
<dbReference type="PANTHER" id="PTHR41328">
    <property type="entry name" value="TERMINASE SMALL SUBUNIT-RELATED"/>
    <property type="match status" value="1"/>
</dbReference>
<dbReference type="Pfam" id="PF03592">
    <property type="entry name" value="Terminase_2"/>
    <property type="match status" value="1"/>
</dbReference>
<evidence type="ECO:0000256" key="1">
    <source>
        <dbReference type="ARBA" id="ARBA00022612"/>
    </source>
</evidence>
<accession>A0ABU0JNT7</accession>
<comment type="caution">
    <text evidence="3">The sequence shown here is derived from an EMBL/GenBank/DDBJ whole genome shotgun (WGS) entry which is preliminary data.</text>
</comment>
<reference evidence="3 4" key="1">
    <citation type="submission" date="2023-07" db="EMBL/GenBank/DDBJ databases">
        <title>Genomic Encyclopedia of Type Strains, Phase IV (KMG-IV): sequencing the most valuable type-strain genomes for metagenomic binning, comparative biology and taxonomic classification.</title>
        <authorList>
            <person name="Goeker M."/>
        </authorList>
    </citation>
    <scope>NUCLEOTIDE SEQUENCE [LARGE SCALE GENOMIC DNA]</scope>
    <source>
        <strain evidence="3 4">DSM 19619</strain>
    </source>
</reference>
<keyword evidence="4" id="KW-1185">Reference proteome</keyword>
<dbReference type="RefSeq" id="WP_307285700.1">
    <property type="nucleotide sequence ID" value="NZ_JAUSVX010000029.1"/>
</dbReference>
<gene>
    <name evidence="3" type="ORF">QO011_008090</name>
</gene>
<protein>
    <submittedName>
        <fullName evidence="3">Phage terminase small subunit</fullName>
    </submittedName>
</protein>
<evidence type="ECO:0000256" key="2">
    <source>
        <dbReference type="ARBA" id="ARBA00023219"/>
    </source>
</evidence>
<evidence type="ECO:0000313" key="4">
    <source>
        <dbReference type="Proteomes" id="UP001242480"/>
    </source>
</evidence>
<organism evidence="3 4">
    <name type="scientific">Labrys wisconsinensis</name>
    <dbReference type="NCBI Taxonomy" id="425677"/>
    <lineage>
        <taxon>Bacteria</taxon>
        <taxon>Pseudomonadati</taxon>
        <taxon>Pseudomonadota</taxon>
        <taxon>Alphaproteobacteria</taxon>
        <taxon>Hyphomicrobiales</taxon>
        <taxon>Xanthobacteraceae</taxon>
        <taxon>Labrys</taxon>
    </lineage>
</organism>
<proteinExistence type="predicted"/>
<sequence length="202" mass="21966">MARQLNARERRFVEEYLIDLAPRRAALAAGYSLATARNEAYSWVAGASVKPHLFEAVRQAQAQRAERCAITADRVLAELARIGFADIRKVLAWREAPEAEAPDGPRSKKAGASLRLVDSDALDADTAAAIAEVSQTTTGLKVKMHDKRAALVDIARHLGLFTDRTELGKPGDFAELGLEQKRERAIALARQLGLDRLGPAEG</sequence>
<dbReference type="EMBL" id="JAUSVX010000029">
    <property type="protein sequence ID" value="MDQ0475048.1"/>
    <property type="molecule type" value="Genomic_DNA"/>
</dbReference>
<keyword evidence="1" id="KW-1188">Viral release from host cell</keyword>
<dbReference type="InterPro" id="IPR005335">
    <property type="entry name" value="Terminase_ssu"/>
</dbReference>
<dbReference type="InterPro" id="IPR038713">
    <property type="entry name" value="Terminase_Gp1_N_sf"/>
</dbReference>
<name>A0ABU0JNT7_9HYPH</name>
<dbReference type="PANTHER" id="PTHR41328:SF2">
    <property type="entry name" value="TERMINASE SMALL SUBUNIT"/>
    <property type="match status" value="1"/>
</dbReference>